<evidence type="ECO:0000256" key="6">
    <source>
        <dbReference type="ARBA" id="ARBA00022989"/>
    </source>
</evidence>
<evidence type="ECO:0000256" key="5">
    <source>
        <dbReference type="ARBA" id="ARBA00022692"/>
    </source>
</evidence>
<feature type="transmembrane region" description="Helical" evidence="8">
    <location>
        <begin position="80"/>
        <end position="100"/>
    </location>
</feature>
<dbReference type="Proteomes" id="UP000193827">
    <property type="component" value="Unassembled WGS sequence"/>
</dbReference>
<dbReference type="AlphaFoldDB" id="A0A1Y5T9I8"/>
<reference evidence="9 10" key="1">
    <citation type="submission" date="2017-03" db="EMBL/GenBank/DDBJ databases">
        <authorList>
            <person name="Afonso C.L."/>
            <person name="Miller P.J."/>
            <person name="Scott M.A."/>
            <person name="Spackman E."/>
            <person name="Goraichik I."/>
            <person name="Dimitrov K.M."/>
            <person name="Suarez D.L."/>
            <person name="Swayne D.E."/>
        </authorList>
    </citation>
    <scope>NUCLEOTIDE SEQUENCE [LARGE SCALE GENOMIC DNA]</scope>
    <source>
        <strain evidence="9 10">CECT 8287</strain>
    </source>
</reference>
<dbReference type="Pfam" id="PF01925">
    <property type="entry name" value="TauE"/>
    <property type="match status" value="1"/>
</dbReference>
<feature type="transmembrane region" description="Helical" evidence="8">
    <location>
        <begin position="205"/>
        <end position="225"/>
    </location>
</feature>
<feature type="transmembrane region" description="Helical" evidence="8">
    <location>
        <begin position="50"/>
        <end position="68"/>
    </location>
</feature>
<organism evidence="9 10">
    <name type="scientific">Roseovarius litorisediminis</name>
    <dbReference type="NCBI Taxonomy" id="1312363"/>
    <lineage>
        <taxon>Bacteria</taxon>
        <taxon>Pseudomonadati</taxon>
        <taxon>Pseudomonadota</taxon>
        <taxon>Alphaproteobacteria</taxon>
        <taxon>Rhodobacterales</taxon>
        <taxon>Roseobacteraceae</taxon>
        <taxon>Roseovarius</taxon>
    </lineage>
</organism>
<feature type="transmembrane region" description="Helical" evidence="8">
    <location>
        <begin position="237"/>
        <end position="255"/>
    </location>
</feature>
<keyword evidence="6 8" id="KW-1133">Transmembrane helix</keyword>
<evidence type="ECO:0000256" key="7">
    <source>
        <dbReference type="ARBA" id="ARBA00023136"/>
    </source>
</evidence>
<keyword evidence="5 8" id="KW-0812">Transmembrane</keyword>
<evidence type="ECO:0000313" key="9">
    <source>
        <dbReference type="EMBL" id="SLN58480.1"/>
    </source>
</evidence>
<dbReference type="InterPro" id="IPR002781">
    <property type="entry name" value="TM_pro_TauE-like"/>
</dbReference>
<evidence type="ECO:0000256" key="3">
    <source>
        <dbReference type="ARBA" id="ARBA00022448"/>
    </source>
</evidence>
<proteinExistence type="inferred from homology"/>
<evidence type="ECO:0000256" key="4">
    <source>
        <dbReference type="ARBA" id="ARBA00022475"/>
    </source>
</evidence>
<protein>
    <recommendedName>
        <fullName evidence="8">Probable membrane transporter protein</fullName>
    </recommendedName>
</protein>
<name>A0A1Y5T9I8_9RHOB</name>
<keyword evidence="3" id="KW-0813">Transport</keyword>
<evidence type="ECO:0000313" key="10">
    <source>
        <dbReference type="Proteomes" id="UP000193827"/>
    </source>
</evidence>
<comment type="similarity">
    <text evidence="2 8">Belongs to the 4-toluene sulfonate uptake permease (TSUP) (TC 2.A.102) family.</text>
</comment>
<evidence type="ECO:0000256" key="8">
    <source>
        <dbReference type="RuleBase" id="RU363041"/>
    </source>
</evidence>
<feature type="transmembrane region" description="Helical" evidence="8">
    <location>
        <begin position="107"/>
        <end position="129"/>
    </location>
</feature>
<feature type="transmembrane region" description="Helical" evidence="8">
    <location>
        <begin position="141"/>
        <end position="159"/>
    </location>
</feature>
<feature type="transmembrane region" description="Helical" evidence="8">
    <location>
        <begin position="180"/>
        <end position="199"/>
    </location>
</feature>
<evidence type="ECO:0000256" key="2">
    <source>
        <dbReference type="ARBA" id="ARBA00009142"/>
    </source>
</evidence>
<keyword evidence="7 8" id="KW-0472">Membrane</keyword>
<dbReference type="RefSeq" id="WP_085893357.1">
    <property type="nucleotide sequence ID" value="NZ_FWFL01000009.1"/>
</dbReference>
<keyword evidence="10" id="KW-1185">Reference proteome</keyword>
<dbReference type="GO" id="GO:0005886">
    <property type="term" value="C:plasma membrane"/>
    <property type="evidence" value="ECO:0007669"/>
    <property type="project" value="UniProtKB-SubCell"/>
</dbReference>
<feature type="transmembrane region" description="Helical" evidence="8">
    <location>
        <begin position="12"/>
        <end position="38"/>
    </location>
</feature>
<dbReference type="OrthoDB" id="9800873at2"/>
<evidence type="ECO:0000256" key="1">
    <source>
        <dbReference type="ARBA" id="ARBA00004651"/>
    </source>
</evidence>
<sequence length="257" mass="27395">MDVFLQIGPLWFWALAFAIAMLAGVVKGVVGFAMPMVMISGLGSVVSPEMALAGLILPTLVTNLWQALRQGFGAAWGSVRRFRVFLITGGLVMLVSAQLVRVIPNTWMLLMLGVPITIYALLTLIGRPIRLSHDPGPRGEAVIGGVAGFFGGISGVWGPPTVVMLTARGTEIAEQMRIQGVIYGSGALLLLGAHIGSGVLRSETLPLSLAMVPPAVLGLWLGFRLQDRFDQKTFRKVTLAVLLLAGLNLVRRGLFAL</sequence>
<gene>
    <name evidence="9" type="ORF">PEL8287_03130</name>
</gene>
<keyword evidence="4 8" id="KW-1003">Cell membrane</keyword>
<dbReference type="EMBL" id="FWFL01000009">
    <property type="protein sequence ID" value="SLN58480.1"/>
    <property type="molecule type" value="Genomic_DNA"/>
</dbReference>
<dbReference type="PANTHER" id="PTHR30269:SF32">
    <property type="entry name" value="MEMBRANE TRANSPORTER PROTEIN-RELATED"/>
    <property type="match status" value="1"/>
</dbReference>
<dbReference type="PANTHER" id="PTHR30269">
    <property type="entry name" value="TRANSMEMBRANE PROTEIN YFCA"/>
    <property type="match status" value="1"/>
</dbReference>
<accession>A0A1Y5T9I8</accession>
<dbReference type="InterPro" id="IPR052017">
    <property type="entry name" value="TSUP"/>
</dbReference>
<comment type="subcellular location">
    <subcellularLocation>
        <location evidence="1 8">Cell membrane</location>
        <topology evidence="1 8">Multi-pass membrane protein</topology>
    </subcellularLocation>
</comment>